<dbReference type="Gene3D" id="3.10.50.40">
    <property type="match status" value="1"/>
</dbReference>
<dbReference type="PANTHER" id="PTHR47245:SF2">
    <property type="entry name" value="PEPTIDYL-PROLYL CIS-TRANS ISOMERASE HP_0175-RELATED"/>
    <property type="match status" value="1"/>
</dbReference>
<dbReference type="RefSeq" id="WP_025300823.1">
    <property type="nucleotide sequence ID" value="NZ_CP006745.1"/>
</dbReference>
<comment type="catalytic activity">
    <reaction evidence="1">
        <text>[protein]-peptidylproline (omega=180) = [protein]-peptidylproline (omega=0)</text>
        <dbReference type="Rhea" id="RHEA:16237"/>
        <dbReference type="Rhea" id="RHEA-COMP:10747"/>
        <dbReference type="Rhea" id="RHEA-COMP:10748"/>
        <dbReference type="ChEBI" id="CHEBI:83833"/>
        <dbReference type="ChEBI" id="CHEBI:83834"/>
        <dbReference type="EC" id="5.2.1.8"/>
    </reaction>
</comment>
<evidence type="ECO:0000313" key="11">
    <source>
        <dbReference type="Proteomes" id="UP000018700"/>
    </source>
</evidence>
<evidence type="ECO:0000256" key="8">
    <source>
        <dbReference type="PROSITE-ProRule" id="PRU00278"/>
    </source>
</evidence>
<dbReference type="InterPro" id="IPR050245">
    <property type="entry name" value="PrsA_foldase"/>
</dbReference>
<dbReference type="InterPro" id="IPR046357">
    <property type="entry name" value="PPIase_dom_sf"/>
</dbReference>
<dbReference type="GO" id="GO:0003755">
    <property type="term" value="F:peptidyl-prolyl cis-trans isomerase activity"/>
    <property type="evidence" value="ECO:0007669"/>
    <property type="project" value="UniProtKB-KW"/>
</dbReference>
<dbReference type="Pfam" id="PF13616">
    <property type="entry name" value="Rotamase_3"/>
    <property type="match status" value="1"/>
</dbReference>
<dbReference type="KEGG" id="efk:P856_744"/>
<evidence type="ECO:0000256" key="4">
    <source>
        <dbReference type="ARBA" id="ARBA00018370"/>
    </source>
</evidence>
<evidence type="ECO:0000256" key="6">
    <source>
        <dbReference type="ARBA" id="ARBA00030642"/>
    </source>
</evidence>
<keyword evidence="8 10" id="KW-0413">Isomerase</keyword>
<dbReference type="HOGENOM" id="CLU_034646_1_0_5"/>
<proteinExistence type="inferred from homology"/>
<evidence type="ECO:0000256" key="2">
    <source>
        <dbReference type="ARBA" id="ARBA00007656"/>
    </source>
</evidence>
<dbReference type="eggNOG" id="COG0760">
    <property type="taxonomic scope" value="Bacteria"/>
</dbReference>
<dbReference type="EMBL" id="CP006745">
    <property type="protein sequence ID" value="AHC73946.1"/>
    <property type="molecule type" value="Genomic_DNA"/>
</dbReference>
<dbReference type="EC" id="5.2.1.8" evidence="3"/>
<gene>
    <name evidence="10" type="primary">ppiD</name>
    <name evidence="10" type="ORF">P856_744</name>
</gene>
<comment type="similarity">
    <text evidence="2">Belongs to the PpiC/parvulin rotamase family.</text>
</comment>
<dbReference type="PANTHER" id="PTHR47245">
    <property type="entry name" value="PEPTIDYLPROLYL ISOMERASE"/>
    <property type="match status" value="1"/>
</dbReference>
<evidence type="ECO:0000256" key="1">
    <source>
        <dbReference type="ARBA" id="ARBA00000971"/>
    </source>
</evidence>
<reference evidence="10 11" key="1">
    <citation type="journal article" date="2013" name="PLoS ONE">
        <title>Bacterial endosymbiosis in a chordate host: long-term co-evolution and conservation of secondary metabolism.</title>
        <authorList>
            <person name="Kwan J.C."/>
            <person name="Schmidt E.W."/>
        </authorList>
    </citation>
    <scope>NUCLEOTIDE SEQUENCE [LARGE SCALE GENOMIC DNA]</scope>
    <source>
        <strain evidence="11">faulkneri L5</strain>
    </source>
</reference>
<protein>
    <recommendedName>
        <fullName evidence="4">Parvulin-like PPIase</fullName>
        <ecNumber evidence="3">5.2.1.8</ecNumber>
    </recommendedName>
    <alternativeName>
        <fullName evidence="6">Peptidyl-prolyl cis-trans isomerase plp</fullName>
    </alternativeName>
    <alternativeName>
        <fullName evidence="7">Rotamase plp</fullName>
    </alternativeName>
</protein>
<dbReference type="SUPFAM" id="SSF54534">
    <property type="entry name" value="FKBP-like"/>
    <property type="match status" value="1"/>
</dbReference>
<keyword evidence="5 8" id="KW-0697">Rotamase</keyword>
<evidence type="ECO:0000256" key="7">
    <source>
        <dbReference type="ARBA" id="ARBA00031484"/>
    </source>
</evidence>
<accession>V9TTL5</accession>
<sequence>MLFSLRRAVGAALILLNITVCRSVIAQNHELRPTSESSLDLATVVARVDDNKITFGELMTMRNHLPEQYQKLPLDTIYKPMLNRAIDHILITKEAIASGIAEQNDVKLLIKEAKDRVITEVYLTQNIASKVTDNLLRKRYNEIIANRTDKQEIKARHILLKSEKEAKDIIKELDKGADFAKLANEKSTDPSALRGGDLGWFQADQMVPAFSDVAFTLKTGTYTKVPVKSQFGWHIILLEDKRKATTPSFDEMHDQLTADMTNELIHSHLKMLRKKSKIDRFDMNGKPLLEYD</sequence>
<evidence type="ECO:0000313" key="10">
    <source>
        <dbReference type="EMBL" id="AHC73946.1"/>
    </source>
</evidence>
<evidence type="ECO:0000256" key="3">
    <source>
        <dbReference type="ARBA" id="ARBA00013194"/>
    </source>
</evidence>
<evidence type="ECO:0000259" key="9">
    <source>
        <dbReference type="PROSITE" id="PS50198"/>
    </source>
</evidence>
<dbReference type="PROSITE" id="PS50198">
    <property type="entry name" value="PPIC_PPIASE_2"/>
    <property type="match status" value="1"/>
</dbReference>
<dbReference type="InterPro" id="IPR023058">
    <property type="entry name" value="PPIase_PpiC_CS"/>
</dbReference>
<dbReference type="Proteomes" id="UP000018700">
    <property type="component" value="Chromosome"/>
</dbReference>
<dbReference type="InterPro" id="IPR000297">
    <property type="entry name" value="PPIase_PpiC"/>
</dbReference>
<name>V9TTL5_9PROT</name>
<feature type="domain" description="PpiC" evidence="9">
    <location>
        <begin position="150"/>
        <end position="240"/>
    </location>
</feature>
<dbReference type="PROSITE" id="PS01096">
    <property type="entry name" value="PPIC_PPIASE_1"/>
    <property type="match status" value="1"/>
</dbReference>
<organism evidence="10 11">
    <name type="scientific">Candidatus Endolissoclinum faulkneri L5</name>
    <dbReference type="NCBI Taxonomy" id="1401328"/>
    <lineage>
        <taxon>Bacteria</taxon>
        <taxon>Pseudomonadati</taxon>
        <taxon>Pseudomonadota</taxon>
        <taxon>Alphaproteobacteria</taxon>
        <taxon>Rhodospirillales</taxon>
        <taxon>Rhodospirillaceae</taxon>
        <taxon>Candidatus Endolissoclinum</taxon>
    </lineage>
</organism>
<keyword evidence="11" id="KW-1185">Reference proteome</keyword>
<evidence type="ECO:0000256" key="5">
    <source>
        <dbReference type="ARBA" id="ARBA00023110"/>
    </source>
</evidence>
<dbReference type="STRING" id="1401328.P856_744"/>
<dbReference type="AlphaFoldDB" id="V9TTL5"/>